<comment type="caution">
    <text evidence="2">The sequence shown here is derived from an EMBL/GenBank/DDBJ whole genome shotgun (WGS) entry which is preliminary data.</text>
</comment>
<keyword evidence="1" id="KW-1133">Transmembrane helix</keyword>
<feature type="transmembrane region" description="Helical" evidence="1">
    <location>
        <begin position="121"/>
        <end position="139"/>
    </location>
</feature>
<proteinExistence type="predicted"/>
<reference evidence="2 3" key="1">
    <citation type="submission" date="2020-08" db="EMBL/GenBank/DDBJ databases">
        <title>Genomic Encyclopedia of Type Strains, Phase IV (KMG-IV): sequencing the most valuable type-strain genomes for metagenomic binning, comparative biology and taxonomic classification.</title>
        <authorList>
            <person name="Goeker M."/>
        </authorList>
    </citation>
    <scope>NUCLEOTIDE SEQUENCE [LARGE SCALE GENOMIC DNA]</scope>
    <source>
        <strain evidence="2 3">DSM 102044</strain>
    </source>
</reference>
<organism evidence="2 3">
    <name type="scientific">Algoriphagus iocasae</name>
    <dbReference type="NCBI Taxonomy" id="1836499"/>
    <lineage>
        <taxon>Bacteria</taxon>
        <taxon>Pseudomonadati</taxon>
        <taxon>Bacteroidota</taxon>
        <taxon>Cytophagia</taxon>
        <taxon>Cytophagales</taxon>
        <taxon>Cyclobacteriaceae</taxon>
        <taxon>Algoriphagus</taxon>
    </lineage>
</organism>
<dbReference type="EMBL" id="JACIJO010000002">
    <property type="protein sequence ID" value="MBB6326456.1"/>
    <property type="molecule type" value="Genomic_DNA"/>
</dbReference>
<keyword evidence="3" id="KW-1185">Reference proteome</keyword>
<protein>
    <submittedName>
        <fullName evidence="2">Uncharacterized protein</fullName>
    </submittedName>
</protein>
<feature type="transmembrane region" description="Helical" evidence="1">
    <location>
        <begin position="51"/>
        <end position="76"/>
    </location>
</feature>
<keyword evidence="1" id="KW-0472">Membrane</keyword>
<gene>
    <name evidence="2" type="ORF">FHS59_002084</name>
</gene>
<dbReference type="RefSeq" id="WP_184495057.1">
    <property type="nucleotide sequence ID" value="NZ_JACIJO010000002.1"/>
</dbReference>
<evidence type="ECO:0000313" key="2">
    <source>
        <dbReference type="EMBL" id="MBB6326456.1"/>
    </source>
</evidence>
<name>A0A841MQJ5_9BACT</name>
<feature type="transmembrane region" description="Helical" evidence="1">
    <location>
        <begin position="88"/>
        <end position="109"/>
    </location>
</feature>
<sequence length="192" mass="21744">MIFLKFKTNSIFIGFSKTKAMIQLLKAPIWVIILLMLLSNVLMVISFGEDLFISSILNSCGIIIYGIYPLAIGLILPDYLPKKVEISTTFFTINWVIWIGTFCFVNILFAGNGIQLEGLAALPIFYVFFAAIYVFLFPLKVLKSVQKRSEVSFGESIGMAFLLFFWPIGIWMIHPEVKKIIDTQVPTEEIPS</sequence>
<dbReference type="AlphaFoldDB" id="A0A841MQJ5"/>
<keyword evidence="1" id="KW-0812">Transmembrane</keyword>
<evidence type="ECO:0000313" key="3">
    <source>
        <dbReference type="Proteomes" id="UP000588604"/>
    </source>
</evidence>
<feature type="transmembrane region" description="Helical" evidence="1">
    <location>
        <begin position="27"/>
        <end position="45"/>
    </location>
</feature>
<accession>A0A841MQJ5</accession>
<evidence type="ECO:0000256" key="1">
    <source>
        <dbReference type="SAM" id="Phobius"/>
    </source>
</evidence>
<dbReference type="Proteomes" id="UP000588604">
    <property type="component" value="Unassembled WGS sequence"/>
</dbReference>
<feature type="transmembrane region" description="Helical" evidence="1">
    <location>
        <begin position="151"/>
        <end position="173"/>
    </location>
</feature>